<organism evidence="1 2">
    <name type="scientific">Jannaschia faecimaris</name>
    <dbReference type="NCBI Taxonomy" id="1244108"/>
    <lineage>
        <taxon>Bacteria</taxon>
        <taxon>Pseudomonadati</taxon>
        <taxon>Pseudomonadota</taxon>
        <taxon>Alphaproteobacteria</taxon>
        <taxon>Rhodobacterales</taxon>
        <taxon>Roseobacteraceae</taxon>
        <taxon>Jannaschia</taxon>
    </lineage>
</organism>
<dbReference type="Proteomes" id="UP000198914">
    <property type="component" value="Unassembled WGS sequence"/>
</dbReference>
<accession>A0A1H3U461</accession>
<proteinExistence type="predicted"/>
<name>A0A1H3U461_9RHOB</name>
<evidence type="ECO:0000313" key="2">
    <source>
        <dbReference type="Proteomes" id="UP000198914"/>
    </source>
</evidence>
<reference evidence="2" key="1">
    <citation type="submission" date="2016-10" db="EMBL/GenBank/DDBJ databases">
        <authorList>
            <person name="Varghese N."/>
            <person name="Submissions S."/>
        </authorList>
    </citation>
    <scope>NUCLEOTIDE SEQUENCE [LARGE SCALE GENOMIC DNA]</scope>
    <source>
        <strain evidence="2">DSM 100420</strain>
    </source>
</reference>
<dbReference type="EMBL" id="FNPX01000023">
    <property type="protein sequence ID" value="SDZ57240.1"/>
    <property type="molecule type" value="Genomic_DNA"/>
</dbReference>
<gene>
    <name evidence="1" type="ORF">SAMN05444004_12322</name>
</gene>
<sequence>MAHTGAGRSEARSPPLLLSRRMAELGSKPPFAASRSDVCYAGQSRLMQLQHVSPLPFSQNGDGVAAVQHKFPKAVIQCGLIGRNPWVTDGADTCLCVAEGEGLASIAILRLRD</sequence>
<dbReference type="AlphaFoldDB" id="A0A1H3U461"/>
<evidence type="ECO:0000313" key="1">
    <source>
        <dbReference type="EMBL" id="SDZ57240.1"/>
    </source>
</evidence>
<keyword evidence="2" id="KW-1185">Reference proteome</keyword>
<protein>
    <submittedName>
        <fullName evidence="1">Uncharacterized protein</fullName>
    </submittedName>
</protein>